<dbReference type="EMBL" id="JABRWO010000007">
    <property type="protein sequence ID" value="MBA2115740.1"/>
    <property type="molecule type" value="Genomic_DNA"/>
</dbReference>
<dbReference type="AlphaFoldDB" id="A0A7V8V6G0"/>
<proteinExistence type="predicted"/>
<gene>
    <name evidence="2" type="ORF">HOV93_29250</name>
</gene>
<name>A0A7V8V6G0_9BACT</name>
<keyword evidence="1" id="KW-0472">Membrane</keyword>
<organism evidence="2 3">
    <name type="scientific">Bremerella alba</name>
    <dbReference type="NCBI Taxonomy" id="980252"/>
    <lineage>
        <taxon>Bacteria</taxon>
        <taxon>Pseudomonadati</taxon>
        <taxon>Planctomycetota</taxon>
        <taxon>Planctomycetia</taxon>
        <taxon>Pirellulales</taxon>
        <taxon>Pirellulaceae</taxon>
        <taxon>Bremerella</taxon>
    </lineage>
</organism>
<evidence type="ECO:0008006" key="4">
    <source>
        <dbReference type="Google" id="ProtNLM"/>
    </source>
</evidence>
<protein>
    <recommendedName>
        <fullName evidence="4">Carboxypeptidase regulatory-like domain-containing protein</fullName>
    </recommendedName>
</protein>
<dbReference type="RefSeq" id="WP_207397160.1">
    <property type="nucleotide sequence ID" value="NZ_JABRWO010000007.1"/>
</dbReference>
<accession>A0A7V8V6G0</accession>
<keyword evidence="3" id="KW-1185">Reference proteome</keyword>
<feature type="transmembrane region" description="Helical" evidence="1">
    <location>
        <begin position="6"/>
        <end position="25"/>
    </location>
</feature>
<dbReference type="Proteomes" id="UP000551616">
    <property type="component" value="Unassembled WGS sequence"/>
</dbReference>
<evidence type="ECO:0000313" key="3">
    <source>
        <dbReference type="Proteomes" id="UP000551616"/>
    </source>
</evidence>
<reference evidence="2 3" key="1">
    <citation type="submission" date="2020-05" db="EMBL/GenBank/DDBJ databases">
        <title>Bremerella alba sp. nov., a novel planctomycete isolated from the surface of the macroalga Fucus spiralis.</title>
        <authorList>
            <person name="Godinho O."/>
            <person name="Botelho R."/>
            <person name="Albuquerque L."/>
            <person name="Wiegand S."/>
            <person name="Da Costa M.S."/>
            <person name="Lobo-Da-Cunha A."/>
            <person name="Jogler C."/>
            <person name="Lage O.M."/>
        </authorList>
    </citation>
    <scope>NUCLEOTIDE SEQUENCE [LARGE SCALE GENOMIC DNA]</scope>
    <source>
        <strain evidence="2 3">FF15</strain>
    </source>
</reference>
<keyword evidence="1" id="KW-1133">Transmembrane helix</keyword>
<comment type="caution">
    <text evidence="2">The sequence shown here is derived from an EMBL/GenBank/DDBJ whole genome shotgun (WGS) entry which is preliminary data.</text>
</comment>
<evidence type="ECO:0000256" key="1">
    <source>
        <dbReference type="SAM" id="Phobius"/>
    </source>
</evidence>
<keyword evidence="1" id="KW-0812">Transmembrane</keyword>
<sequence>MNSSSLVGRCGIVFLVVGAMMTFGCSSEPLKFTINGQVTLDGVPVHDGSVIFSPSDGSNLVATGKVIDGNYELECIPGEKNVKIAGFTSENKVIPWTYVTDPTGLSASVNEDAQVNFELSSKMKRRR</sequence>
<evidence type="ECO:0000313" key="2">
    <source>
        <dbReference type="EMBL" id="MBA2115740.1"/>
    </source>
</evidence>